<dbReference type="InterPro" id="IPR016181">
    <property type="entry name" value="Acyl_CoA_acyltransferase"/>
</dbReference>
<dbReference type="EMBL" id="JAXLQG010000028">
    <property type="protein sequence ID" value="KAK5528110.1"/>
    <property type="molecule type" value="Genomic_DNA"/>
</dbReference>
<dbReference type="PANTHER" id="PTHR42791:SF16">
    <property type="entry name" value="N-ACETYLTRANSFERASE DOMAIN-CONTAINING PROTEIN"/>
    <property type="match status" value="1"/>
</dbReference>
<feature type="compositionally biased region" description="Low complexity" evidence="1">
    <location>
        <begin position="1"/>
        <end position="30"/>
    </location>
</feature>
<dbReference type="PANTHER" id="PTHR42791">
    <property type="entry name" value="GNAT FAMILY ACETYLTRANSFERASE"/>
    <property type="match status" value="1"/>
</dbReference>
<organism evidence="3 4">
    <name type="scientific">Vermiconidia calcicola</name>
    <dbReference type="NCBI Taxonomy" id="1690605"/>
    <lineage>
        <taxon>Eukaryota</taxon>
        <taxon>Fungi</taxon>
        <taxon>Dikarya</taxon>
        <taxon>Ascomycota</taxon>
        <taxon>Pezizomycotina</taxon>
        <taxon>Dothideomycetes</taxon>
        <taxon>Dothideomycetidae</taxon>
        <taxon>Mycosphaerellales</taxon>
        <taxon>Extremaceae</taxon>
        <taxon>Vermiconidia</taxon>
    </lineage>
</organism>
<dbReference type="AlphaFoldDB" id="A0AAV9PU99"/>
<proteinExistence type="predicted"/>
<protein>
    <recommendedName>
        <fullName evidence="2">N-acetyltransferase domain-containing protein</fullName>
    </recommendedName>
</protein>
<keyword evidence="4" id="KW-1185">Reference proteome</keyword>
<dbReference type="InterPro" id="IPR000182">
    <property type="entry name" value="GNAT_dom"/>
</dbReference>
<dbReference type="CDD" id="cd04301">
    <property type="entry name" value="NAT_SF"/>
    <property type="match status" value="1"/>
</dbReference>
<evidence type="ECO:0000259" key="2">
    <source>
        <dbReference type="PROSITE" id="PS51186"/>
    </source>
</evidence>
<dbReference type="PROSITE" id="PS51186">
    <property type="entry name" value="GNAT"/>
    <property type="match status" value="1"/>
</dbReference>
<evidence type="ECO:0000313" key="3">
    <source>
        <dbReference type="EMBL" id="KAK5528110.1"/>
    </source>
</evidence>
<feature type="region of interest" description="Disordered" evidence="1">
    <location>
        <begin position="1"/>
        <end position="32"/>
    </location>
</feature>
<accession>A0AAV9PU99</accession>
<dbReference type="Pfam" id="PF13508">
    <property type="entry name" value="Acetyltransf_7"/>
    <property type="match status" value="1"/>
</dbReference>
<dbReference type="GO" id="GO:0016747">
    <property type="term" value="F:acyltransferase activity, transferring groups other than amino-acyl groups"/>
    <property type="evidence" value="ECO:0007669"/>
    <property type="project" value="InterPro"/>
</dbReference>
<name>A0AAV9PU99_9PEZI</name>
<comment type="caution">
    <text evidence="3">The sequence shown here is derived from an EMBL/GenBank/DDBJ whole genome shotgun (WGS) entry which is preliminary data.</text>
</comment>
<dbReference type="SUPFAM" id="SSF55729">
    <property type="entry name" value="Acyl-CoA N-acyltransferases (Nat)"/>
    <property type="match status" value="1"/>
</dbReference>
<reference evidence="3 4" key="1">
    <citation type="submission" date="2023-06" db="EMBL/GenBank/DDBJ databases">
        <title>Black Yeasts Isolated from many extreme environments.</title>
        <authorList>
            <person name="Coleine C."/>
            <person name="Stajich J.E."/>
            <person name="Selbmann L."/>
        </authorList>
    </citation>
    <scope>NUCLEOTIDE SEQUENCE [LARGE SCALE GENOMIC DNA]</scope>
    <source>
        <strain evidence="3 4">CCFEE 5887</strain>
    </source>
</reference>
<dbReference type="Gene3D" id="3.40.630.30">
    <property type="match status" value="1"/>
</dbReference>
<dbReference type="Proteomes" id="UP001345827">
    <property type="component" value="Unassembled WGS sequence"/>
</dbReference>
<dbReference type="InterPro" id="IPR052523">
    <property type="entry name" value="Trichothecene_AcTrans"/>
</dbReference>
<evidence type="ECO:0000256" key="1">
    <source>
        <dbReference type="SAM" id="MobiDB-lite"/>
    </source>
</evidence>
<evidence type="ECO:0000313" key="4">
    <source>
        <dbReference type="Proteomes" id="UP001345827"/>
    </source>
</evidence>
<gene>
    <name evidence="3" type="ORF">LTR25_010625</name>
</gene>
<sequence length="314" mass="35890">MARSPPSDSSTSTTSLLLPQQTSTTTTTSTVGLDRRPSFTLRRARFTDLPGAARATSLAFWDEVLFGRLIHPRRHEYPLDSDKYWYRRFMVDWWDWSHVFLVTTEREKDESDSQREIVTGLAHWSRIAPSKEENRKAGWELGWWDPRRLLKPMFGLVAKIMDFFSPNRAASPQDEGIVERSYDFLDHVWEGHRAESWYLECLAVHPDFQGKGQGRALVAWGLEQARKEGIACSVIAADGKERFYQTCGFNIGPVGRAGEGEGNPLKDVAGGLVFFRDKEGVVVEDRKPGVWMEGEGVFDWEDWLRRTAKSSEQV</sequence>
<feature type="domain" description="N-acetyltransferase" evidence="2">
    <location>
        <begin position="125"/>
        <end position="279"/>
    </location>
</feature>